<accession>A0ABW6IDC6</accession>
<evidence type="ECO:0000313" key="2">
    <source>
        <dbReference type="Proteomes" id="UP001600165"/>
    </source>
</evidence>
<keyword evidence="2" id="KW-1185">Reference proteome</keyword>
<evidence type="ECO:0000313" key="1">
    <source>
        <dbReference type="EMBL" id="MFE4106168.1"/>
    </source>
</evidence>
<dbReference type="EMBL" id="JBHZOL010000055">
    <property type="protein sequence ID" value="MFE4106168.1"/>
    <property type="molecule type" value="Genomic_DNA"/>
</dbReference>
<dbReference type="RefSeq" id="WP_377963661.1">
    <property type="nucleotide sequence ID" value="NZ_JBHZOL010000055.1"/>
</dbReference>
<dbReference type="Proteomes" id="UP001600165">
    <property type="component" value="Unassembled WGS sequence"/>
</dbReference>
<comment type="caution">
    <text evidence="1">The sequence shown here is derived from an EMBL/GenBank/DDBJ whole genome shotgun (WGS) entry which is preliminary data.</text>
</comment>
<name>A0ABW6IDC6_9CYAN</name>
<gene>
    <name evidence="1" type="ORF">ACFVKH_07770</name>
</gene>
<proteinExistence type="predicted"/>
<protein>
    <submittedName>
        <fullName evidence="1">Uncharacterized protein</fullName>
    </submittedName>
</protein>
<organism evidence="1 2">
    <name type="scientific">Almyronema epifaneia S1</name>
    <dbReference type="NCBI Taxonomy" id="2991925"/>
    <lineage>
        <taxon>Bacteria</taxon>
        <taxon>Bacillati</taxon>
        <taxon>Cyanobacteriota</taxon>
        <taxon>Cyanophyceae</taxon>
        <taxon>Nodosilineales</taxon>
        <taxon>Nodosilineaceae</taxon>
        <taxon>Almyronema</taxon>
        <taxon>Almyronema epifaneia</taxon>
    </lineage>
</organism>
<sequence>MVQDDYIKQRLNLELEGMSVNQLTELGNQAVEMGLIAGHGYHRGQYEILRQGKVVLLPPPEALVYLQDLIRGVAG</sequence>
<reference evidence="1 2" key="1">
    <citation type="submission" date="2024-10" db="EMBL/GenBank/DDBJ databases">
        <authorList>
            <person name="Ratan Roy A."/>
            <person name="Morales Sandoval P.H."/>
            <person name="De Los Santos Villalobos S."/>
            <person name="Chakraborty S."/>
            <person name="Mukherjee J."/>
        </authorList>
    </citation>
    <scope>NUCLEOTIDE SEQUENCE [LARGE SCALE GENOMIC DNA]</scope>
    <source>
        <strain evidence="1 2">S1</strain>
    </source>
</reference>